<name>C0C1Y9_9FIRM</name>
<reference evidence="3" key="1">
    <citation type="submission" date="2009-02" db="EMBL/GenBank/DDBJ databases">
        <authorList>
            <person name="Fulton L."/>
            <person name="Clifton S."/>
            <person name="Fulton B."/>
            <person name="Xu J."/>
            <person name="Minx P."/>
            <person name="Pepin K.H."/>
            <person name="Johnson M."/>
            <person name="Bhonagiri V."/>
            <person name="Nash W.E."/>
            <person name="Mardis E.R."/>
            <person name="Wilson R.K."/>
        </authorList>
    </citation>
    <scope>NUCLEOTIDE SEQUENCE [LARGE SCALE GENOMIC DNA]</scope>
    <source>
        <strain evidence="3">DSM 15053</strain>
    </source>
</reference>
<keyword evidence="2" id="KW-0812">Transmembrane</keyword>
<sequence>MVFGTLLRDFGYNRIKKEGFFMLEFILDKYILFVLMGVMTVLGIISKLIVNVTLKRMVHAAGNMNKSTHPLMRLVRAKFEHACMISDTVENVNVFVDKYLYEYRTAGMKLHSWRRMEKAAAGMCLLIGAAGAALEYVVNGMQDMVLKTGAAGAGLAILVFLFHLTTDENYRLEAVRNYMVDYLENVCLRRYEKTYQKELKVMAPESPAVEFGAVSDKAIEAEEKKDDRGTPERPMPAREVPSPSTKPEITPPVMPEPYEVPDVKDPIKAIVETAVKEEIKEPVQKREEKKPEKKPEPMAKDMLIRQILEEFMA</sequence>
<evidence type="ECO:0000313" key="3">
    <source>
        <dbReference type="EMBL" id="EEG74153.1"/>
    </source>
</evidence>
<dbReference type="EMBL" id="ABYI02000022">
    <property type="protein sequence ID" value="EEG74153.1"/>
    <property type="molecule type" value="Genomic_DNA"/>
</dbReference>
<feature type="region of interest" description="Disordered" evidence="1">
    <location>
        <begin position="217"/>
        <end position="261"/>
    </location>
</feature>
<keyword evidence="2" id="KW-1133">Transmembrane helix</keyword>
<evidence type="ECO:0000256" key="2">
    <source>
        <dbReference type="SAM" id="Phobius"/>
    </source>
</evidence>
<evidence type="ECO:0000313" key="4">
    <source>
        <dbReference type="Proteomes" id="UP000004893"/>
    </source>
</evidence>
<feature type="transmembrane region" description="Helical" evidence="2">
    <location>
        <begin position="144"/>
        <end position="164"/>
    </location>
</feature>
<protein>
    <submittedName>
        <fullName evidence="3">Uncharacterized protein</fullName>
    </submittedName>
</protein>
<accession>C0C1Y9</accession>
<dbReference type="AlphaFoldDB" id="C0C1Y9"/>
<reference evidence="3" key="2">
    <citation type="submission" date="2013-06" db="EMBL/GenBank/DDBJ databases">
        <title>Draft genome sequence of Clostridium hylemonae (DSM 15053).</title>
        <authorList>
            <person name="Sudarsanam P."/>
            <person name="Ley R."/>
            <person name="Guruge J."/>
            <person name="Turnbaugh P.J."/>
            <person name="Mahowald M."/>
            <person name="Liep D."/>
            <person name="Gordon J."/>
        </authorList>
    </citation>
    <scope>NUCLEOTIDE SEQUENCE</scope>
    <source>
        <strain evidence="3">DSM 15053</strain>
    </source>
</reference>
<keyword evidence="4" id="KW-1185">Reference proteome</keyword>
<dbReference type="Proteomes" id="UP000004893">
    <property type="component" value="Unassembled WGS sequence"/>
</dbReference>
<dbReference type="HOGENOM" id="CLU_067053_0_0_9"/>
<organism evidence="3 4">
    <name type="scientific">[Clostridium] hylemonae DSM 15053</name>
    <dbReference type="NCBI Taxonomy" id="553973"/>
    <lineage>
        <taxon>Bacteria</taxon>
        <taxon>Bacillati</taxon>
        <taxon>Bacillota</taxon>
        <taxon>Clostridia</taxon>
        <taxon>Lachnospirales</taxon>
        <taxon>Lachnospiraceae</taxon>
    </lineage>
</organism>
<feature type="transmembrane region" description="Helical" evidence="2">
    <location>
        <begin position="119"/>
        <end position="138"/>
    </location>
</feature>
<feature type="compositionally biased region" description="Basic and acidic residues" evidence="1">
    <location>
        <begin position="217"/>
        <end position="231"/>
    </location>
</feature>
<gene>
    <name evidence="3" type="ORF">CLOHYLEM_06160</name>
</gene>
<keyword evidence="2" id="KW-0472">Membrane</keyword>
<evidence type="ECO:0000256" key="1">
    <source>
        <dbReference type="SAM" id="MobiDB-lite"/>
    </source>
</evidence>
<proteinExistence type="predicted"/>
<dbReference type="STRING" id="553973.CLOHYLEM_06160"/>
<dbReference type="eggNOG" id="ENOG5031CFD">
    <property type="taxonomic scope" value="Bacteria"/>
</dbReference>
<comment type="caution">
    <text evidence="3">The sequence shown here is derived from an EMBL/GenBank/DDBJ whole genome shotgun (WGS) entry which is preliminary data.</text>
</comment>
<feature type="region of interest" description="Disordered" evidence="1">
    <location>
        <begin position="276"/>
        <end position="301"/>
    </location>
</feature>
<feature type="transmembrane region" description="Helical" evidence="2">
    <location>
        <begin position="30"/>
        <end position="50"/>
    </location>
</feature>